<comment type="caution">
    <text evidence="2">The sequence shown here is derived from an EMBL/GenBank/DDBJ whole genome shotgun (WGS) entry which is preliminary data.</text>
</comment>
<protein>
    <submittedName>
        <fullName evidence="2">M50 family metallopeptidase</fullName>
    </submittedName>
</protein>
<dbReference type="AlphaFoldDB" id="A0A4S4FPF3"/>
<organism evidence="2 3">
    <name type="scientific">Naasia lichenicola</name>
    <dbReference type="NCBI Taxonomy" id="2565933"/>
    <lineage>
        <taxon>Bacteria</taxon>
        <taxon>Bacillati</taxon>
        <taxon>Actinomycetota</taxon>
        <taxon>Actinomycetes</taxon>
        <taxon>Micrococcales</taxon>
        <taxon>Microbacteriaceae</taxon>
        <taxon>Naasia</taxon>
    </lineage>
</organism>
<sequence>MAAVQPPLELGTLAVTVAIAVLCVLLGPIWRVARHGVTIIHEAGHGLGATLTGRRLAGIRLHSDTSGVTVSVGRPRGFGMGVTLIGGYTAPALVGLGAAWLIGIGHAVGLLWALLGMLLLVLVQIRNWFGLWTVLLAGFGVFALTWWLPSPWQSIAATAVSAFLLVAAVRTVFELQGARRRERSGDTDADQLGRISSTPPILWVGVFLVIALGAALVGGALLLRLPLSVALPELPPLP</sequence>
<name>A0A4S4FPF3_9MICO</name>
<keyword evidence="1" id="KW-0812">Transmembrane</keyword>
<reference evidence="2 3" key="1">
    <citation type="submission" date="2019-04" db="EMBL/GenBank/DDBJ databases">
        <authorList>
            <person name="Jiang L."/>
        </authorList>
    </citation>
    <scope>NUCLEOTIDE SEQUENCE [LARGE SCALE GENOMIC DNA]</scope>
    <source>
        <strain evidence="2 3">YIM 131853</strain>
    </source>
</reference>
<keyword evidence="1" id="KW-0472">Membrane</keyword>
<gene>
    <name evidence="2" type="ORF">E6C64_04830</name>
</gene>
<feature type="transmembrane region" description="Helical" evidence="1">
    <location>
        <begin position="154"/>
        <end position="173"/>
    </location>
</feature>
<accession>A0A4S4FPF3</accession>
<keyword evidence="1" id="KW-1133">Transmembrane helix</keyword>
<dbReference type="Pfam" id="PF13398">
    <property type="entry name" value="Peptidase_M50B"/>
    <property type="match status" value="1"/>
</dbReference>
<evidence type="ECO:0000313" key="2">
    <source>
        <dbReference type="EMBL" id="THG32429.1"/>
    </source>
</evidence>
<dbReference type="OrthoDB" id="5184455at2"/>
<feature type="transmembrane region" description="Helical" evidence="1">
    <location>
        <begin position="100"/>
        <end position="122"/>
    </location>
</feature>
<dbReference type="InterPro" id="IPR049500">
    <property type="entry name" value="Peptidase_M50B-like"/>
</dbReference>
<proteinExistence type="predicted"/>
<evidence type="ECO:0000313" key="3">
    <source>
        <dbReference type="Proteomes" id="UP000309133"/>
    </source>
</evidence>
<feature type="transmembrane region" description="Helical" evidence="1">
    <location>
        <begin position="201"/>
        <end position="223"/>
    </location>
</feature>
<keyword evidence="3" id="KW-1185">Reference proteome</keyword>
<dbReference type="Proteomes" id="UP000309133">
    <property type="component" value="Unassembled WGS sequence"/>
</dbReference>
<feature type="transmembrane region" description="Helical" evidence="1">
    <location>
        <begin position="129"/>
        <end position="148"/>
    </location>
</feature>
<feature type="transmembrane region" description="Helical" evidence="1">
    <location>
        <begin position="12"/>
        <end position="30"/>
    </location>
</feature>
<dbReference type="EMBL" id="SSSM01000002">
    <property type="protein sequence ID" value="THG32429.1"/>
    <property type="molecule type" value="Genomic_DNA"/>
</dbReference>
<feature type="transmembrane region" description="Helical" evidence="1">
    <location>
        <begin position="77"/>
        <end position="94"/>
    </location>
</feature>
<evidence type="ECO:0000256" key="1">
    <source>
        <dbReference type="SAM" id="Phobius"/>
    </source>
</evidence>